<dbReference type="SUPFAM" id="SSF102114">
    <property type="entry name" value="Radical SAM enzymes"/>
    <property type="match status" value="1"/>
</dbReference>
<evidence type="ECO:0000256" key="6">
    <source>
        <dbReference type="ARBA" id="ARBA00023014"/>
    </source>
</evidence>
<accession>A0A3S9PYQ6</accession>
<dbReference type="InterPro" id="IPR013785">
    <property type="entry name" value="Aldolase_TIM"/>
</dbReference>
<evidence type="ECO:0000256" key="1">
    <source>
        <dbReference type="ARBA" id="ARBA00001966"/>
    </source>
</evidence>
<dbReference type="GO" id="GO:0003824">
    <property type="term" value="F:catalytic activity"/>
    <property type="evidence" value="ECO:0007669"/>
    <property type="project" value="InterPro"/>
</dbReference>
<dbReference type="Proteomes" id="UP000280344">
    <property type="component" value="Chromosome"/>
</dbReference>
<sequence length="407" mass="44713">MTLAPSSRTQRPVRVRRHDPALQPMIVIWEATRACQLACRHCRAEAAPGRNPFELTTDEATNLMKEVLSFGKPAPIFIISGGDCFERDDLFEIAKRGVDMGLHVAVSPSGTKKLNRESLKRLQDAGVNVISLSLDGATIESHDGFRQIPGTYENTIGGWEAARELGMKVQLNSVVARHNVMELPDIAKLVKDLGVMTWSGFLLVPTGRGVDLGALNAQECEDVLNVFYDMGETIPVKTTEGHHFRRVSIQRHVLAEAGIDPVEAMKLGPLYQALREKSESLGLLDGGRRRRPPINVSSGNGFVFINHVGQVTPSGFLEVPAGNVRDSSIVDIYRNSELFTGIRRPDFLEGKCGRCEYNTVCGGSRSRAYNSTGNIYAEEPLCVYEPGTFPLADEVSALFRANAPHQR</sequence>
<protein>
    <submittedName>
        <fullName evidence="8">TIGR04053 family radical SAM/SPASM domain-containing protein</fullName>
    </submittedName>
</protein>
<dbReference type="PANTHER" id="PTHR11228:SF34">
    <property type="entry name" value="TUNGSTEN-CONTAINING ALDEHYDE FERREDOXIN OXIDOREDUCTASE COFACTOR MODIFYING PROTEIN"/>
    <property type="match status" value="1"/>
</dbReference>
<keyword evidence="6" id="KW-0411">Iron-sulfur</keyword>
<evidence type="ECO:0000256" key="4">
    <source>
        <dbReference type="ARBA" id="ARBA00022723"/>
    </source>
</evidence>
<keyword evidence="3" id="KW-0949">S-adenosyl-L-methionine</keyword>
<dbReference type="NCBIfam" id="TIGR04053">
    <property type="entry name" value="TIGR04053 family radical SAM/SPASM domain-containing protein"/>
    <property type="match status" value="1"/>
</dbReference>
<dbReference type="InterPro" id="IPR007197">
    <property type="entry name" value="rSAM"/>
</dbReference>
<dbReference type="CDD" id="cd21123">
    <property type="entry name" value="SPASM_MftC-like"/>
    <property type="match status" value="1"/>
</dbReference>
<dbReference type="PROSITE" id="PS51918">
    <property type="entry name" value="RADICAL_SAM"/>
    <property type="match status" value="1"/>
</dbReference>
<keyword evidence="4" id="KW-0479">Metal-binding</keyword>
<dbReference type="SFLD" id="SFLDG01386">
    <property type="entry name" value="main_SPASM_domain-containing"/>
    <property type="match status" value="1"/>
</dbReference>
<dbReference type="Pfam" id="PF04055">
    <property type="entry name" value="Radical_SAM"/>
    <property type="match status" value="1"/>
</dbReference>
<dbReference type="InterPro" id="IPR017200">
    <property type="entry name" value="PqqE-like"/>
</dbReference>
<evidence type="ECO:0000313" key="8">
    <source>
        <dbReference type="EMBL" id="AZQ77513.1"/>
    </source>
</evidence>
<evidence type="ECO:0000256" key="2">
    <source>
        <dbReference type="ARBA" id="ARBA00022485"/>
    </source>
</evidence>
<evidence type="ECO:0000259" key="7">
    <source>
        <dbReference type="PROSITE" id="PS51918"/>
    </source>
</evidence>
<dbReference type="InterPro" id="IPR058240">
    <property type="entry name" value="rSAM_sf"/>
</dbReference>
<dbReference type="SFLD" id="SFLDS00029">
    <property type="entry name" value="Radical_SAM"/>
    <property type="match status" value="1"/>
</dbReference>
<keyword evidence="9" id="KW-1185">Reference proteome</keyword>
<dbReference type="GO" id="GO:0051539">
    <property type="term" value="F:4 iron, 4 sulfur cluster binding"/>
    <property type="evidence" value="ECO:0007669"/>
    <property type="project" value="UniProtKB-KW"/>
</dbReference>
<keyword evidence="5" id="KW-0408">Iron</keyword>
<dbReference type="InterPro" id="IPR050377">
    <property type="entry name" value="Radical_SAM_PqqE_MftC-like"/>
</dbReference>
<dbReference type="Gene3D" id="3.20.20.70">
    <property type="entry name" value="Aldolase class I"/>
    <property type="match status" value="1"/>
</dbReference>
<dbReference type="GO" id="GO:0046872">
    <property type="term" value="F:metal ion binding"/>
    <property type="evidence" value="ECO:0007669"/>
    <property type="project" value="UniProtKB-KW"/>
</dbReference>
<keyword evidence="2" id="KW-0004">4Fe-4S</keyword>
<evidence type="ECO:0000256" key="5">
    <source>
        <dbReference type="ARBA" id="ARBA00023004"/>
    </source>
</evidence>
<dbReference type="PIRSF" id="PIRSF037420">
    <property type="entry name" value="PQQ_syn_pqqE"/>
    <property type="match status" value="1"/>
</dbReference>
<dbReference type="CDD" id="cd01335">
    <property type="entry name" value="Radical_SAM"/>
    <property type="match status" value="1"/>
</dbReference>
<dbReference type="PANTHER" id="PTHR11228">
    <property type="entry name" value="RADICAL SAM DOMAIN PROTEIN"/>
    <property type="match status" value="1"/>
</dbReference>
<dbReference type="SFLD" id="SFLDG01067">
    <property type="entry name" value="SPASM/twitch_domain_containing"/>
    <property type="match status" value="1"/>
</dbReference>
<dbReference type="EMBL" id="CP034593">
    <property type="protein sequence ID" value="AZQ77513.1"/>
    <property type="molecule type" value="Genomic_DNA"/>
</dbReference>
<dbReference type="RefSeq" id="WP_126704316.1">
    <property type="nucleotide sequence ID" value="NZ_CP034593.1"/>
</dbReference>
<comment type="cofactor">
    <cofactor evidence="1">
        <name>[4Fe-4S] cluster</name>
        <dbReference type="ChEBI" id="CHEBI:49883"/>
    </cofactor>
</comment>
<organism evidence="8 9">
    <name type="scientific">Flaviflexus ciconiae</name>
    <dbReference type="NCBI Taxonomy" id="2496867"/>
    <lineage>
        <taxon>Bacteria</taxon>
        <taxon>Bacillati</taxon>
        <taxon>Actinomycetota</taxon>
        <taxon>Actinomycetes</taxon>
        <taxon>Actinomycetales</taxon>
        <taxon>Actinomycetaceae</taxon>
        <taxon>Flaviflexus</taxon>
    </lineage>
</organism>
<evidence type="ECO:0000313" key="9">
    <source>
        <dbReference type="Proteomes" id="UP000280344"/>
    </source>
</evidence>
<dbReference type="KEGG" id="flh:EJ997_09365"/>
<evidence type="ECO:0000256" key="3">
    <source>
        <dbReference type="ARBA" id="ARBA00022691"/>
    </source>
</evidence>
<dbReference type="OrthoDB" id="9782387at2"/>
<name>A0A3S9PYQ6_9ACTO</name>
<dbReference type="AlphaFoldDB" id="A0A3S9PYQ6"/>
<feature type="domain" description="Radical SAM core" evidence="7">
    <location>
        <begin position="21"/>
        <end position="245"/>
    </location>
</feature>
<proteinExistence type="predicted"/>
<gene>
    <name evidence="8" type="ORF">EJ997_09365</name>
</gene>
<reference evidence="8 9" key="1">
    <citation type="submission" date="2018-12" db="EMBL/GenBank/DDBJ databases">
        <title>Complete genome sequence of Flaviflexus sp. H23T48.</title>
        <authorList>
            <person name="Bae J.-W."/>
            <person name="Lee J.-Y."/>
        </authorList>
    </citation>
    <scope>NUCLEOTIDE SEQUENCE [LARGE SCALE GENOMIC DNA]</scope>
    <source>
        <strain evidence="8 9">H23T48</strain>
    </source>
</reference>